<sequence length="217" mass="25457">MLSIRWLILAAAVALVLSGCMSRPTAAEEIYKILENTVKDEKEFQDQQEPMTEMEMKEKKLFDEIMGLGVKQYDRIAELADKALVNLKNRRQRLEREQQSMDESKQNFEEVKEKIELLNDKDAKKKAGQLITLMEKRYEAHESLYKDYSSGLSLDERLYSLLKKKDVSLEELEEQINKINDIYKKIYADNDHFNQKTAEYNTAKLQFYQIAGININE</sequence>
<comment type="caution">
    <text evidence="3">The sequence shown here is derived from an EMBL/GenBank/DDBJ whole genome shotgun (WGS) entry which is preliminary data.</text>
</comment>
<keyword evidence="2" id="KW-0732">Signal</keyword>
<feature type="coiled-coil region" evidence="1">
    <location>
        <begin position="162"/>
        <end position="189"/>
    </location>
</feature>
<protein>
    <submittedName>
        <fullName evidence="3">Putative cell-wall binding lipoprotein</fullName>
    </submittedName>
</protein>
<name>A0A370GVR4_9BACI</name>
<keyword evidence="1" id="KW-0175">Coiled coil</keyword>
<proteinExistence type="predicted"/>
<dbReference type="SUPFAM" id="SSF140423">
    <property type="entry name" value="MW0975(SA0943)-like"/>
    <property type="match status" value="1"/>
</dbReference>
<dbReference type="Proteomes" id="UP000255326">
    <property type="component" value="Unassembled WGS sequence"/>
</dbReference>
<evidence type="ECO:0000256" key="1">
    <source>
        <dbReference type="SAM" id="Coils"/>
    </source>
</evidence>
<dbReference type="PROSITE" id="PS51257">
    <property type="entry name" value="PROKAR_LIPOPROTEIN"/>
    <property type="match status" value="1"/>
</dbReference>
<dbReference type="EMBL" id="QQAY01000001">
    <property type="protein sequence ID" value="RDI47621.1"/>
    <property type="molecule type" value="Genomic_DNA"/>
</dbReference>
<gene>
    <name evidence="3" type="ORF">DFR59_101280</name>
</gene>
<evidence type="ECO:0000256" key="2">
    <source>
        <dbReference type="SAM" id="SignalP"/>
    </source>
</evidence>
<dbReference type="InterPro" id="IPR019454">
    <property type="entry name" value="Lipoprot_YkyA-like"/>
</dbReference>
<feature type="coiled-coil region" evidence="1">
    <location>
        <begin position="77"/>
        <end position="121"/>
    </location>
</feature>
<feature type="signal peptide" evidence="2">
    <location>
        <begin position="1"/>
        <end position="26"/>
    </location>
</feature>
<reference evidence="3 4" key="1">
    <citation type="submission" date="2018-07" db="EMBL/GenBank/DDBJ databases">
        <title>Genomic Encyclopedia of Type Strains, Phase IV (KMG-IV): sequencing the most valuable type-strain genomes for metagenomic binning, comparative biology and taxonomic classification.</title>
        <authorList>
            <person name="Goeker M."/>
        </authorList>
    </citation>
    <scope>NUCLEOTIDE SEQUENCE [LARGE SCALE GENOMIC DNA]</scope>
    <source>
        <strain evidence="3 4">DSM 25281</strain>
    </source>
</reference>
<accession>A0A370GVR4</accession>
<evidence type="ECO:0000313" key="3">
    <source>
        <dbReference type="EMBL" id="RDI47621.1"/>
    </source>
</evidence>
<organism evidence="3 4">
    <name type="scientific">Falsibacillus pallidus</name>
    <dbReference type="NCBI Taxonomy" id="493781"/>
    <lineage>
        <taxon>Bacteria</taxon>
        <taxon>Bacillati</taxon>
        <taxon>Bacillota</taxon>
        <taxon>Bacilli</taxon>
        <taxon>Bacillales</taxon>
        <taxon>Bacillaceae</taxon>
        <taxon>Falsibacillus</taxon>
    </lineage>
</organism>
<keyword evidence="4" id="KW-1185">Reference proteome</keyword>
<dbReference type="Pfam" id="PF10368">
    <property type="entry name" value="YkyA"/>
    <property type="match status" value="1"/>
</dbReference>
<keyword evidence="3" id="KW-0449">Lipoprotein</keyword>
<dbReference type="Gene3D" id="1.20.120.570">
    <property type="entry name" value="YkyA-like"/>
    <property type="match status" value="1"/>
</dbReference>
<dbReference type="OrthoDB" id="2576511at2"/>
<dbReference type="RefSeq" id="WP_114743836.1">
    <property type="nucleotide sequence ID" value="NZ_QQAY01000001.1"/>
</dbReference>
<dbReference type="InterPro" id="IPR036785">
    <property type="entry name" value="YkyA-like_sf"/>
</dbReference>
<evidence type="ECO:0000313" key="4">
    <source>
        <dbReference type="Proteomes" id="UP000255326"/>
    </source>
</evidence>
<dbReference type="AlphaFoldDB" id="A0A370GVR4"/>
<feature type="chain" id="PRO_5017068799" evidence="2">
    <location>
        <begin position="27"/>
        <end position="217"/>
    </location>
</feature>